<organism evidence="1 2">
    <name type="scientific">Sulfobacillus acidophilus</name>
    <dbReference type="NCBI Taxonomy" id="53633"/>
    <lineage>
        <taxon>Bacteria</taxon>
        <taxon>Bacillati</taxon>
        <taxon>Bacillota</taxon>
        <taxon>Clostridia</taxon>
        <taxon>Eubacteriales</taxon>
        <taxon>Clostridiales Family XVII. Incertae Sedis</taxon>
        <taxon>Sulfobacillus</taxon>
    </lineage>
</organism>
<comment type="caution">
    <text evidence="1">The sequence shown here is derived from an EMBL/GenBank/DDBJ whole genome shotgun (WGS) entry which is preliminary data.</text>
</comment>
<evidence type="ECO:0000313" key="1">
    <source>
        <dbReference type="EMBL" id="PSR20698.1"/>
    </source>
</evidence>
<reference evidence="1 2" key="1">
    <citation type="journal article" date="2014" name="BMC Genomics">
        <title>Comparison of environmental and isolate Sulfobacillus genomes reveals diverse carbon, sulfur, nitrogen, and hydrogen metabolisms.</title>
        <authorList>
            <person name="Justice N.B."/>
            <person name="Norman A."/>
            <person name="Brown C.T."/>
            <person name="Singh A."/>
            <person name="Thomas B.C."/>
            <person name="Banfield J.F."/>
        </authorList>
    </citation>
    <scope>NUCLEOTIDE SEQUENCE [LARGE SCALE GENOMIC DNA]</scope>
    <source>
        <strain evidence="1">AMDSBA3</strain>
    </source>
</reference>
<dbReference type="EMBL" id="PXYV01000053">
    <property type="protein sequence ID" value="PSR20698.1"/>
    <property type="molecule type" value="Genomic_DNA"/>
</dbReference>
<proteinExistence type="predicted"/>
<evidence type="ECO:0000313" key="2">
    <source>
        <dbReference type="Proteomes" id="UP000241848"/>
    </source>
</evidence>
<gene>
    <name evidence="1" type="ORF">C7B45_13740</name>
</gene>
<sequence length="186" mass="20568">MEVRVSDVKKWAGREESVQVVESWPDEAQARVDYPLANPARVDVRVRNTGGGALIVEVSGTVQAWAVCSRCAESFTIALPFSATEEFRDEAGRNDQSLDYSRFSGDVINLDEVVSDAVGLSFPIAVLCRPDCKGLCPQCGANWNQIECGCRAAVDDRWAQLAQLWVRDTSEPKEELERDNNGRTKT</sequence>
<dbReference type="AlphaFoldDB" id="A0A2T2WEQ0"/>
<protein>
    <submittedName>
        <fullName evidence="1">DUF177 domain-containing protein</fullName>
    </submittedName>
</protein>
<dbReference type="InterPro" id="IPR003772">
    <property type="entry name" value="YceD"/>
</dbReference>
<dbReference type="PANTHER" id="PTHR34374:SF1">
    <property type="entry name" value="LARGE RIBOSOMAL RNA SUBUNIT ACCUMULATION PROTEIN YCED HOMOLOG 1, CHLOROPLASTIC"/>
    <property type="match status" value="1"/>
</dbReference>
<accession>A0A2T2WEQ0</accession>
<name>A0A2T2WEQ0_9FIRM</name>
<dbReference type="Pfam" id="PF02620">
    <property type="entry name" value="YceD"/>
    <property type="match status" value="1"/>
</dbReference>
<dbReference type="Proteomes" id="UP000241848">
    <property type="component" value="Unassembled WGS sequence"/>
</dbReference>
<dbReference type="PANTHER" id="PTHR34374">
    <property type="entry name" value="LARGE RIBOSOMAL RNA SUBUNIT ACCUMULATION PROTEIN YCED HOMOLOG 1, CHLOROPLASTIC"/>
    <property type="match status" value="1"/>
</dbReference>